<reference evidence="1 4" key="2">
    <citation type="submission" date="2018-02" db="EMBL/GenBank/DDBJ databases">
        <authorList>
            <person name="Rodrigo-Torres L."/>
            <person name="Arahal R. D."/>
            <person name="Lucena T."/>
        </authorList>
    </citation>
    <scope>NUCLEOTIDE SEQUENCE [LARGE SCALE GENOMIC DNA]</scope>
    <source>
        <strain evidence="1 4">CECT 8486</strain>
    </source>
</reference>
<dbReference type="Proteomes" id="UP000237923">
    <property type="component" value="Unassembled WGS sequence"/>
</dbReference>
<evidence type="ECO:0000313" key="4">
    <source>
        <dbReference type="Proteomes" id="UP000239237"/>
    </source>
</evidence>
<dbReference type="AlphaFoldDB" id="A0A2N9K7X9"/>
<reference evidence="2 3" key="1">
    <citation type="submission" date="2018-02" db="EMBL/GenBank/DDBJ databases">
        <authorList>
            <person name="Cohen D.B."/>
            <person name="Kent A.D."/>
        </authorList>
    </citation>
    <scope>NUCLEOTIDE SEQUENCE [LARGE SCALE GENOMIC DNA]</scope>
    <source>
        <strain evidence="2 3">CECT 9216</strain>
    </source>
</reference>
<dbReference type="Proteomes" id="UP000239237">
    <property type="component" value="Unassembled WGS sequence"/>
</dbReference>
<gene>
    <name evidence="1" type="ORF">LES8486_01669</name>
    <name evidence="2" type="ORF">LES9216_00034</name>
</gene>
<evidence type="ECO:0000313" key="1">
    <source>
        <dbReference type="EMBL" id="SPD94485.1"/>
    </source>
</evidence>
<dbReference type="EMBL" id="OKQU01000001">
    <property type="protein sequence ID" value="SPE06147.1"/>
    <property type="molecule type" value="Genomic_DNA"/>
</dbReference>
<evidence type="ECO:0000313" key="3">
    <source>
        <dbReference type="Proteomes" id="UP000237923"/>
    </source>
</evidence>
<evidence type="ECO:0000313" key="2">
    <source>
        <dbReference type="EMBL" id="SPE06147.1"/>
    </source>
</evidence>
<name>A0A2N9K7X9_9LACO</name>
<protein>
    <submittedName>
        <fullName evidence="2">Uncharacterized protein</fullName>
    </submittedName>
</protein>
<dbReference type="EMBL" id="OKQR01000004">
    <property type="protein sequence ID" value="SPD94485.1"/>
    <property type="molecule type" value="Genomic_DNA"/>
</dbReference>
<dbReference type="RefSeq" id="WP_105299818.1">
    <property type="nucleotide sequence ID" value="NZ_OKQR01000004.1"/>
</dbReference>
<sequence>MATKIKAKSERVWALYKGDEFIADGTPREIARKTGKKFDHLMFMTRPSYVNRFVSDKKYKTKGRLEMVELEDE</sequence>
<proteinExistence type="predicted"/>
<organism evidence="2 3">
    <name type="scientific">Leuconostoc suionicum</name>
    <dbReference type="NCBI Taxonomy" id="1511761"/>
    <lineage>
        <taxon>Bacteria</taxon>
        <taxon>Bacillati</taxon>
        <taxon>Bacillota</taxon>
        <taxon>Bacilli</taxon>
        <taxon>Lactobacillales</taxon>
        <taxon>Lactobacillaceae</taxon>
        <taxon>Leuconostoc</taxon>
    </lineage>
</organism>
<keyword evidence="4" id="KW-1185">Reference proteome</keyword>
<accession>A0A2N9K7X9</accession>